<name>A0A2P2PTY1_RHIMU</name>
<evidence type="ECO:0000256" key="1">
    <source>
        <dbReference type="SAM" id="Phobius"/>
    </source>
</evidence>
<dbReference type="EMBL" id="GGEC01077722">
    <property type="protein sequence ID" value="MBX58206.1"/>
    <property type="molecule type" value="Transcribed_RNA"/>
</dbReference>
<sequence length="35" mass="4079">MSVYRMVDLVLINILWATIAIVCNAIIGDDRFYLY</sequence>
<accession>A0A2P2PTY1</accession>
<keyword evidence="1" id="KW-0472">Membrane</keyword>
<organism evidence="2">
    <name type="scientific">Rhizophora mucronata</name>
    <name type="common">Asiatic mangrove</name>
    <dbReference type="NCBI Taxonomy" id="61149"/>
    <lineage>
        <taxon>Eukaryota</taxon>
        <taxon>Viridiplantae</taxon>
        <taxon>Streptophyta</taxon>
        <taxon>Embryophyta</taxon>
        <taxon>Tracheophyta</taxon>
        <taxon>Spermatophyta</taxon>
        <taxon>Magnoliopsida</taxon>
        <taxon>eudicotyledons</taxon>
        <taxon>Gunneridae</taxon>
        <taxon>Pentapetalae</taxon>
        <taxon>rosids</taxon>
        <taxon>fabids</taxon>
        <taxon>Malpighiales</taxon>
        <taxon>Rhizophoraceae</taxon>
        <taxon>Rhizophora</taxon>
    </lineage>
</organism>
<dbReference type="AlphaFoldDB" id="A0A2P2PTY1"/>
<reference evidence="2" key="1">
    <citation type="submission" date="2018-02" db="EMBL/GenBank/DDBJ databases">
        <title>Rhizophora mucronata_Transcriptome.</title>
        <authorList>
            <person name="Meera S.P."/>
            <person name="Sreeshan A."/>
            <person name="Augustine A."/>
        </authorList>
    </citation>
    <scope>NUCLEOTIDE SEQUENCE</scope>
    <source>
        <tissue evidence="2">Leaf</tissue>
    </source>
</reference>
<protein>
    <submittedName>
        <fullName evidence="2">Uncharacterized protein</fullName>
    </submittedName>
</protein>
<evidence type="ECO:0000313" key="2">
    <source>
        <dbReference type="EMBL" id="MBX58206.1"/>
    </source>
</evidence>
<keyword evidence="1" id="KW-0812">Transmembrane</keyword>
<feature type="transmembrane region" description="Helical" evidence="1">
    <location>
        <begin position="7"/>
        <end position="27"/>
    </location>
</feature>
<proteinExistence type="predicted"/>
<keyword evidence="1" id="KW-1133">Transmembrane helix</keyword>